<keyword evidence="6" id="KW-0812">Transmembrane</keyword>
<feature type="region of interest" description="Disordered" evidence="5">
    <location>
        <begin position="523"/>
        <end position="552"/>
    </location>
</feature>
<keyword evidence="9" id="KW-1185">Reference proteome</keyword>
<feature type="transmembrane region" description="Helical" evidence="6">
    <location>
        <begin position="12"/>
        <end position="34"/>
    </location>
</feature>
<reference evidence="8 9" key="1">
    <citation type="submission" date="2024-11" db="EMBL/GenBank/DDBJ databases">
        <authorList>
            <person name="Heng Y.C."/>
            <person name="Lim A.C.H."/>
            <person name="Lee J.K.Y."/>
            <person name="Kittelmann S."/>
        </authorList>
    </citation>
    <scope>NUCLEOTIDE SEQUENCE [LARGE SCALE GENOMIC DNA]</scope>
    <source>
        <strain evidence="8 9">WILCCON 0114</strain>
    </source>
</reference>
<evidence type="ECO:0000256" key="5">
    <source>
        <dbReference type="SAM" id="MobiDB-lite"/>
    </source>
</evidence>
<comment type="similarity">
    <text evidence="2">Belongs to the methyl-accepting chemotaxis (MCP) protein family.</text>
</comment>
<organism evidence="8 9">
    <name type="scientific">Clostridium neuense</name>
    <dbReference type="NCBI Taxonomy" id="1728934"/>
    <lineage>
        <taxon>Bacteria</taxon>
        <taxon>Bacillati</taxon>
        <taxon>Bacillota</taxon>
        <taxon>Clostridia</taxon>
        <taxon>Eubacteriales</taxon>
        <taxon>Clostridiaceae</taxon>
        <taxon>Clostridium</taxon>
    </lineage>
</organism>
<dbReference type="InterPro" id="IPR004089">
    <property type="entry name" value="MCPsignal_dom"/>
</dbReference>
<dbReference type="Proteomes" id="UP001623592">
    <property type="component" value="Unassembled WGS sequence"/>
</dbReference>
<evidence type="ECO:0000256" key="2">
    <source>
        <dbReference type="ARBA" id="ARBA00029447"/>
    </source>
</evidence>
<proteinExistence type="inferred from homology"/>
<dbReference type="SMART" id="SM00283">
    <property type="entry name" value="MA"/>
    <property type="match status" value="1"/>
</dbReference>
<feature type="domain" description="Methyl-accepting transducer" evidence="7">
    <location>
        <begin position="282"/>
        <end position="539"/>
    </location>
</feature>
<dbReference type="Pfam" id="PF00015">
    <property type="entry name" value="MCPsignal"/>
    <property type="match status" value="1"/>
</dbReference>
<keyword evidence="6" id="KW-1133">Transmembrane helix</keyword>
<sequence>MKINFKNLKITRSIIIVWLISLVAMVTFGVVAFINTARMYKITNNINSDTIPKLKSWGDVNADMGVLRNTLTKIIDRKFDEKNEEQMIELNKDIMKNINKSISISKNDKEELNLANKAKSSFVSYYSYIPNIIAQRKDGIVPDPQITNVEMGAYGTELQKKTEAMLNYEKSQADRKASIEKALHEETNVVFTVIFLISIILISGISIAVVILIKNSIKEFDNKLKTISKGNLKVQKNTLLTNEFGVMHNSLDKTAEAISQILSIVKKECSEVEKEAGNLEAISGEMNSSVTQSSYAIQTVTEETTEQAEELIFINKTMESFGQALEETAAEIKEVDNKAKDITSMSQDGNSRISELAKAADDINELFLAVSEKISKLVEGINEISSMINVINDVSEQTNLLALNAAIEAARAGEAGKGFAVVAEEIRNLSEQSKKSSESITNKLSAINSEALKVTNTTDDASSKLKEQVETIYDTMDLFKTIVTSIRNIFPQINNISTAVGKINTDKNDILISIEKSSRLAEQNSAASEEIAASTEEMRSSSDSVEKSSKLLKSKTNNMVKAIGKFKL</sequence>
<evidence type="ECO:0000256" key="3">
    <source>
        <dbReference type="PROSITE-ProRule" id="PRU00284"/>
    </source>
</evidence>
<feature type="compositionally biased region" description="Low complexity" evidence="5">
    <location>
        <begin position="523"/>
        <end position="535"/>
    </location>
</feature>
<evidence type="ECO:0000259" key="7">
    <source>
        <dbReference type="PROSITE" id="PS50111"/>
    </source>
</evidence>
<dbReference type="Gene3D" id="6.10.340.10">
    <property type="match status" value="1"/>
</dbReference>
<dbReference type="SUPFAM" id="SSF58104">
    <property type="entry name" value="Methyl-accepting chemotaxis protein (MCP) signaling domain"/>
    <property type="match status" value="1"/>
</dbReference>
<dbReference type="Gene3D" id="1.10.287.950">
    <property type="entry name" value="Methyl-accepting chemotaxis protein"/>
    <property type="match status" value="1"/>
</dbReference>
<evidence type="ECO:0000256" key="6">
    <source>
        <dbReference type="SAM" id="Phobius"/>
    </source>
</evidence>
<name>A0ABW8TBY8_9CLOT</name>
<dbReference type="PROSITE" id="PS50111">
    <property type="entry name" value="CHEMOTAXIS_TRANSDUC_2"/>
    <property type="match status" value="1"/>
</dbReference>
<keyword evidence="4" id="KW-0175">Coiled coil</keyword>
<accession>A0ABW8TBY8</accession>
<gene>
    <name evidence="8" type="ORF">ACJDT4_04720</name>
</gene>
<feature type="coiled-coil region" evidence="4">
    <location>
        <begin position="318"/>
        <end position="345"/>
    </location>
</feature>
<dbReference type="Pfam" id="PF12729">
    <property type="entry name" value="4HB_MCP_1"/>
    <property type="match status" value="1"/>
</dbReference>
<keyword evidence="1 3" id="KW-0807">Transducer</keyword>
<dbReference type="PANTHER" id="PTHR32089">
    <property type="entry name" value="METHYL-ACCEPTING CHEMOTAXIS PROTEIN MCPB"/>
    <property type="match status" value="1"/>
</dbReference>
<feature type="compositionally biased region" description="Basic and acidic residues" evidence="5">
    <location>
        <begin position="536"/>
        <end position="549"/>
    </location>
</feature>
<dbReference type="PRINTS" id="PR00260">
    <property type="entry name" value="CHEMTRNSDUCR"/>
</dbReference>
<dbReference type="EMBL" id="JBJIAA010000003">
    <property type="protein sequence ID" value="MFL0249716.1"/>
    <property type="molecule type" value="Genomic_DNA"/>
</dbReference>
<dbReference type="RefSeq" id="WP_406786383.1">
    <property type="nucleotide sequence ID" value="NZ_JBJIAA010000003.1"/>
</dbReference>
<comment type="caution">
    <text evidence="8">The sequence shown here is derived from an EMBL/GenBank/DDBJ whole genome shotgun (WGS) entry which is preliminary data.</text>
</comment>
<keyword evidence="6" id="KW-0472">Membrane</keyword>
<evidence type="ECO:0000256" key="1">
    <source>
        <dbReference type="ARBA" id="ARBA00023224"/>
    </source>
</evidence>
<protein>
    <submittedName>
        <fullName evidence="8">Methyl-accepting chemotaxis protein</fullName>
    </submittedName>
</protein>
<feature type="transmembrane region" description="Helical" evidence="6">
    <location>
        <begin position="189"/>
        <end position="213"/>
    </location>
</feature>
<evidence type="ECO:0000313" key="9">
    <source>
        <dbReference type="Proteomes" id="UP001623592"/>
    </source>
</evidence>
<evidence type="ECO:0000256" key="4">
    <source>
        <dbReference type="SAM" id="Coils"/>
    </source>
</evidence>
<evidence type="ECO:0000313" key="8">
    <source>
        <dbReference type="EMBL" id="MFL0249716.1"/>
    </source>
</evidence>
<dbReference type="InterPro" id="IPR004090">
    <property type="entry name" value="Chemotax_Me-accpt_rcpt"/>
</dbReference>
<dbReference type="InterPro" id="IPR024478">
    <property type="entry name" value="HlyB_4HB_MCP"/>
</dbReference>
<dbReference type="PANTHER" id="PTHR32089:SF112">
    <property type="entry name" value="LYSOZYME-LIKE PROTEIN-RELATED"/>
    <property type="match status" value="1"/>
</dbReference>